<accession>A0AAD9LTB1</accession>
<feature type="transmembrane region" description="Helical" evidence="1">
    <location>
        <begin position="17"/>
        <end position="39"/>
    </location>
</feature>
<keyword evidence="1" id="KW-0472">Membrane</keyword>
<reference evidence="2" key="1">
    <citation type="submission" date="2021-06" db="EMBL/GenBank/DDBJ databases">
        <title>Comparative genomics, transcriptomics and evolutionary studies reveal genomic signatures of adaptation to plant cell wall in hemibiotrophic fungi.</title>
        <authorList>
            <consortium name="DOE Joint Genome Institute"/>
            <person name="Baroncelli R."/>
            <person name="Diaz J.F."/>
            <person name="Benocci T."/>
            <person name="Peng M."/>
            <person name="Battaglia E."/>
            <person name="Haridas S."/>
            <person name="Andreopoulos W."/>
            <person name="Labutti K."/>
            <person name="Pangilinan J."/>
            <person name="Floch G.L."/>
            <person name="Makela M.R."/>
            <person name="Henrissat B."/>
            <person name="Grigoriev I.V."/>
            <person name="Crouch J.A."/>
            <person name="De Vries R.P."/>
            <person name="Sukno S.A."/>
            <person name="Thon M.R."/>
        </authorList>
    </citation>
    <scope>NUCLEOTIDE SEQUENCE</scope>
    <source>
        <strain evidence="2">MAFF235873</strain>
    </source>
</reference>
<organism evidence="2 3">
    <name type="scientific">Colletotrichum zoysiae</name>
    <dbReference type="NCBI Taxonomy" id="1216348"/>
    <lineage>
        <taxon>Eukaryota</taxon>
        <taxon>Fungi</taxon>
        <taxon>Dikarya</taxon>
        <taxon>Ascomycota</taxon>
        <taxon>Pezizomycotina</taxon>
        <taxon>Sordariomycetes</taxon>
        <taxon>Hypocreomycetidae</taxon>
        <taxon>Glomerellales</taxon>
        <taxon>Glomerellaceae</taxon>
        <taxon>Colletotrichum</taxon>
        <taxon>Colletotrichum graminicola species complex</taxon>
    </lineage>
</organism>
<dbReference type="Proteomes" id="UP001232148">
    <property type="component" value="Unassembled WGS sequence"/>
</dbReference>
<keyword evidence="1" id="KW-0812">Transmembrane</keyword>
<keyword evidence="1" id="KW-1133">Transmembrane helix</keyword>
<keyword evidence="3" id="KW-1185">Reference proteome</keyword>
<evidence type="ECO:0000313" key="2">
    <source>
        <dbReference type="EMBL" id="KAK2020489.1"/>
    </source>
</evidence>
<gene>
    <name evidence="2" type="ORF">LX32DRAFT_319181</name>
</gene>
<comment type="caution">
    <text evidence="2">The sequence shown here is derived from an EMBL/GenBank/DDBJ whole genome shotgun (WGS) entry which is preliminary data.</text>
</comment>
<protein>
    <submittedName>
        <fullName evidence="2">Uncharacterized protein</fullName>
    </submittedName>
</protein>
<evidence type="ECO:0000256" key="1">
    <source>
        <dbReference type="SAM" id="Phobius"/>
    </source>
</evidence>
<proteinExistence type="predicted"/>
<dbReference type="AlphaFoldDB" id="A0AAD9LTB1"/>
<dbReference type="EMBL" id="MU843234">
    <property type="protein sequence ID" value="KAK2020489.1"/>
    <property type="molecule type" value="Genomic_DNA"/>
</dbReference>
<name>A0AAD9LTB1_9PEZI</name>
<evidence type="ECO:0000313" key="3">
    <source>
        <dbReference type="Proteomes" id="UP001232148"/>
    </source>
</evidence>
<sequence length="150" mass="16300">MNCRCACMHAYANAGNFASHGICVIFCFSISTNSLIFLIQPRCCTTSPLLPPRPRFCASNLIATVTVHRRVIPFLSLLIGEGGAYTLASVRWALLGSTTLPLPQASQHFVHQRINIGGLRYSVRMTPVICEQDGMTVNEACGVVQSQGED</sequence>